<dbReference type="Proteomes" id="UP000072353">
    <property type="component" value="Unassembled WGS sequence"/>
</dbReference>
<feature type="transmembrane region" description="Helical" evidence="1">
    <location>
        <begin position="12"/>
        <end position="30"/>
    </location>
</feature>
<evidence type="ECO:0000313" key="5">
    <source>
        <dbReference type="Proteomes" id="UP000072353"/>
    </source>
</evidence>
<dbReference type="AlphaFoldDB" id="A0A0Z8HPX7"/>
<reference evidence="4" key="2">
    <citation type="submission" date="2022-07" db="EMBL/GenBank/DDBJ databases">
        <authorList>
            <person name="Peng Z."/>
        </authorList>
    </citation>
    <scope>NUCLEOTIDE SEQUENCE</scope>
    <source>
        <strain evidence="4">2022WUSS069</strain>
    </source>
</reference>
<comment type="caution">
    <text evidence="4">The sequence shown here is derived from an EMBL/GenBank/DDBJ whole genome shotgun (WGS) entry which is preliminary data.</text>
</comment>
<sequence>MNDKSKTRQRLLIFHFFTGQLPLFILFGLLVMKNVLPLQGLWYALIGLYVINVLIINFYFMSELKKFAKQNDIQSNMYLQQQVFIALFSIIGIVGLYRGLFAGEIYQKIIGFVGFIVAIIFIILLVWGLHYLKDIKRKNR</sequence>
<evidence type="ECO:0000313" key="4">
    <source>
        <dbReference type="EMBL" id="MCR1231907.1"/>
    </source>
</evidence>
<protein>
    <submittedName>
        <fullName evidence="2">Membrane protein</fullName>
    </submittedName>
</protein>
<name>A0A0Z8HPX7_STRSU</name>
<dbReference type="EMBL" id="FILL01000003">
    <property type="protein sequence ID" value="CYX27360.1"/>
    <property type="molecule type" value="Genomic_DNA"/>
</dbReference>
<dbReference type="Proteomes" id="UP000074664">
    <property type="component" value="Unassembled WGS sequence"/>
</dbReference>
<gene>
    <name evidence="2" type="ORF">ERS132392_01155</name>
    <name evidence="3" type="ORF">ERS132521_00418</name>
    <name evidence="4" type="ORF">NQD44_02025</name>
</gene>
<evidence type="ECO:0000313" key="7">
    <source>
        <dbReference type="Proteomes" id="UP001206089"/>
    </source>
</evidence>
<dbReference type="EMBL" id="FIGH01000004">
    <property type="protein sequence ID" value="CYU54990.1"/>
    <property type="molecule type" value="Genomic_DNA"/>
</dbReference>
<reference evidence="5 6" key="1">
    <citation type="submission" date="2016-02" db="EMBL/GenBank/DDBJ databases">
        <authorList>
            <consortium name="Pathogen Informatics"/>
        </authorList>
    </citation>
    <scope>NUCLEOTIDE SEQUENCE [LARGE SCALE GENOMIC DNA]</scope>
    <source>
        <strain evidence="2 6">LSS30</strain>
        <strain evidence="3 5">SS975</strain>
    </source>
</reference>
<keyword evidence="1" id="KW-1133">Transmembrane helix</keyword>
<dbReference type="EMBL" id="JANJPK010000002">
    <property type="protein sequence ID" value="MCR1231907.1"/>
    <property type="molecule type" value="Genomic_DNA"/>
</dbReference>
<evidence type="ECO:0000313" key="6">
    <source>
        <dbReference type="Proteomes" id="UP000074664"/>
    </source>
</evidence>
<organism evidence="4 7">
    <name type="scientific">Streptococcus suis</name>
    <dbReference type="NCBI Taxonomy" id="1307"/>
    <lineage>
        <taxon>Bacteria</taxon>
        <taxon>Bacillati</taxon>
        <taxon>Bacillota</taxon>
        <taxon>Bacilli</taxon>
        <taxon>Lactobacillales</taxon>
        <taxon>Streptococcaceae</taxon>
        <taxon>Streptococcus</taxon>
    </lineage>
</organism>
<feature type="transmembrane region" description="Helical" evidence="1">
    <location>
        <begin position="83"/>
        <end position="103"/>
    </location>
</feature>
<feature type="transmembrane region" description="Helical" evidence="1">
    <location>
        <begin position="42"/>
        <end position="62"/>
    </location>
</feature>
<evidence type="ECO:0000313" key="3">
    <source>
        <dbReference type="EMBL" id="CYX27360.1"/>
    </source>
</evidence>
<feature type="transmembrane region" description="Helical" evidence="1">
    <location>
        <begin position="109"/>
        <end position="132"/>
    </location>
</feature>
<proteinExistence type="predicted"/>
<evidence type="ECO:0000256" key="1">
    <source>
        <dbReference type="SAM" id="Phobius"/>
    </source>
</evidence>
<keyword evidence="1" id="KW-0812">Transmembrane</keyword>
<accession>A0A0Z8HPX7</accession>
<dbReference type="RefSeq" id="WP_024407031.1">
    <property type="nucleotide sequence ID" value="NZ_CECY01000022.1"/>
</dbReference>
<dbReference type="Proteomes" id="UP001206089">
    <property type="component" value="Unassembled WGS sequence"/>
</dbReference>
<keyword evidence="1" id="KW-0472">Membrane</keyword>
<evidence type="ECO:0000313" key="2">
    <source>
        <dbReference type="EMBL" id="CYU54990.1"/>
    </source>
</evidence>